<dbReference type="AlphaFoldDB" id="A0A1X7GNG8"/>
<feature type="chain" id="PRO_5013072733" evidence="1">
    <location>
        <begin position="24"/>
        <end position="202"/>
    </location>
</feature>
<dbReference type="Pfam" id="PF06037">
    <property type="entry name" value="DUF922"/>
    <property type="match status" value="1"/>
</dbReference>
<keyword evidence="1" id="KW-0732">Signal</keyword>
<proteinExistence type="predicted"/>
<dbReference type="GO" id="GO:0006508">
    <property type="term" value="P:proteolysis"/>
    <property type="evidence" value="ECO:0007669"/>
    <property type="project" value="UniProtKB-KW"/>
</dbReference>
<organism evidence="2 3">
    <name type="scientific">Xaviernesmea oryzae</name>
    <dbReference type="NCBI Taxonomy" id="464029"/>
    <lineage>
        <taxon>Bacteria</taxon>
        <taxon>Pseudomonadati</taxon>
        <taxon>Pseudomonadota</taxon>
        <taxon>Alphaproteobacteria</taxon>
        <taxon>Hyphomicrobiales</taxon>
        <taxon>Rhizobiaceae</taxon>
        <taxon>Rhizobium/Agrobacterium group</taxon>
        <taxon>Xaviernesmea</taxon>
    </lineage>
</organism>
<evidence type="ECO:0000313" key="3">
    <source>
        <dbReference type="Proteomes" id="UP000192903"/>
    </source>
</evidence>
<accession>A0A1X7GNG8</accession>
<dbReference type="Proteomes" id="UP000192903">
    <property type="component" value="Unassembled WGS sequence"/>
</dbReference>
<keyword evidence="3" id="KW-1185">Reference proteome</keyword>
<keyword evidence="2" id="KW-0378">Hydrolase</keyword>
<dbReference type="GO" id="GO:0008233">
    <property type="term" value="F:peptidase activity"/>
    <property type="evidence" value="ECO:0007669"/>
    <property type="project" value="UniProtKB-KW"/>
</dbReference>
<dbReference type="InterPro" id="IPR010321">
    <property type="entry name" value="DUF922"/>
</dbReference>
<gene>
    <name evidence="2" type="ORF">SAMN02982989_4159</name>
</gene>
<keyword evidence="2" id="KW-0645">Protease</keyword>
<evidence type="ECO:0000313" key="2">
    <source>
        <dbReference type="EMBL" id="SMF72235.1"/>
    </source>
</evidence>
<reference evidence="3" key="1">
    <citation type="submission" date="2017-04" db="EMBL/GenBank/DDBJ databases">
        <authorList>
            <person name="Varghese N."/>
            <person name="Submissions S."/>
        </authorList>
    </citation>
    <scope>NUCLEOTIDE SEQUENCE [LARGE SCALE GENOMIC DNA]</scope>
    <source>
        <strain evidence="3">B4P</strain>
    </source>
</reference>
<dbReference type="PIRSF" id="PIRSF010521">
    <property type="entry name" value="DUF922_bac"/>
    <property type="match status" value="1"/>
</dbReference>
<feature type="signal peptide" evidence="1">
    <location>
        <begin position="1"/>
        <end position="23"/>
    </location>
</feature>
<protein>
    <submittedName>
        <fullName evidence="2">Predicted secreted Zn-dependent protease</fullName>
    </submittedName>
</protein>
<name>A0A1X7GNG8_9HYPH</name>
<dbReference type="EMBL" id="FXAF01000011">
    <property type="protein sequence ID" value="SMF72235.1"/>
    <property type="molecule type" value="Genomic_DNA"/>
</dbReference>
<evidence type="ECO:0000256" key="1">
    <source>
        <dbReference type="SAM" id="SignalP"/>
    </source>
</evidence>
<sequence>MRRGIGIWWQAACLALMPLPAAAQMQWRATEQVQTYAITGTSGIELYASIGERGPKIGREVRTIAHTNFKLTWTRKYEPQPNGACTLVSALPRLVITYVLPKPVSALSPDLKKKWDVFIAGVRRHEEVHGVMITDMVKEIERVSVGLSVPDDPKCAKVRTELQAKLGEISRAQRQRSSDFDRMEMSDGGNVHQLILNLVNGK</sequence>